<dbReference type="Pfam" id="PF05711">
    <property type="entry name" value="TylF"/>
    <property type="match status" value="1"/>
</dbReference>
<evidence type="ECO:0008006" key="3">
    <source>
        <dbReference type="Google" id="ProtNLM"/>
    </source>
</evidence>
<reference evidence="1 2" key="1">
    <citation type="submission" date="2017-09" db="EMBL/GenBank/DDBJ databases">
        <title>The Catabolism of 3,6-Dichlorosalicylic acid is Initiated by the Cytochrome P450 Monooxygenase DsmABC in Rhizorhabdus dicambivorans Ndbn-20.</title>
        <authorList>
            <person name="Na L."/>
        </authorList>
    </citation>
    <scope>NUCLEOTIDE SEQUENCE [LARGE SCALE GENOMIC DNA]</scope>
    <source>
        <strain evidence="1 2">Ndbn-20m</strain>
    </source>
</reference>
<dbReference type="KEGG" id="rdi:CMV14_06240"/>
<gene>
    <name evidence="1" type="ORF">COO09_21410</name>
</gene>
<dbReference type="InterPro" id="IPR029063">
    <property type="entry name" value="SAM-dependent_MTases_sf"/>
</dbReference>
<name>A0A2A4FR94_9SPHN</name>
<dbReference type="Gene3D" id="3.40.50.150">
    <property type="entry name" value="Vaccinia Virus protein VP39"/>
    <property type="match status" value="1"/>
</dbReference>
<organism evidence="1 2">
    <name type="scientific">Rhizorhabdus dicambivorans</name>
    <dbReference type="NCBI Taxonomy" id="1850238"/>
    <lineage>
        <taxon>Bacteria</taxon>
        <taxon>Pseudomonadati</taxon>
        <taxon>Pseudomonadota</taxon>
        <taxon>Alphaproteobacteria</taxon>
        <taxon>Sphingomonadales</taxon>
        <taxon>Sphingomonadaceae</taxon>
        <taxon>Rhizorhabdus</taxon>
    </lineage>
</organism>
<evidence type="ECO:0000313" key="2">
    <source>
        <dbReference type="Proteomes" id="UP000218934"/>
    </source>
</evidence>
<dbReference type="AlphaFoldDB" id="A0A2A4FR94"/>
<comment type="caution">
    <text evidence="1">The sequence shown here is derived from an EMBL/GenBank/DDBJ whole genome shotgun (WGS) entry which is preliminary data.</text>
</comment>
<proteinExistence type="predicted"/>
<keyword evidence="2" id="KW-1185">Reference proteome</keyword>
<dbReference type="InterPro" id="IPR008884">
    <property type="entry name" value="TylF_MeTrfase"/>
</dbReference>
<evidence type="ECO:0000313" key="1">
    <source>
        <dbReference type="EMBL" id="PCE40234.1"/>
    </source>
</evidence>
<dbReference type="EMBL" id="NWUF01000032">
    <property type="protein sequence ID" value="PCE40234.1"/>
    <property type="molecule type" value="Genomic_DNA"/>
</dbReference>
<protein>
    <recommendedName>
        <fullName evidence="3">Methyltransferase</fullName>
    </recommendedName>
</protein>
<dbReference type="Proteomes" id="UP000218934">
    <property type="component" value="Unassembled WGS sequence"/>
</dbReference>
<accession>A0A2A4FR94</accession>
<sequence length="241" mass="27177">MFFGVRDWKQFIGGINTAIKSLKSGAGLFTGDNLITFGKSLSFMTDERFMAAFKAHATTDIEKGIIWRIATVAWGAANGMRLEGDFVECACYKGITARIVCDYVDFGSQSDRRYFLYDLFEHDSAMPHHHMPEHSQTLYQEVRQRFADLPNVTVTQGRVPESLSKVSPEKIAFLHLDLNNADAEIGALELLFDRMVPGAIMVLDDYGWLAYRAQKHAEDDWLGRRGYKVLELPTGQGLVIK</sequence>